<dbReference type="STRING" id="27835.A0A0N4YT06"/>
<proteinExistence type="predicted"/>
<reference evidence="1 2" key="2">
    <citation type="submission" date="2018-11" db="EMBL/GenBank/DDBJ databases">
        <authorList>
            <consortium name="Pathogen Informatics"/>
        </authorList>
    </citation>
    <scope>NUCLEOTIDE SEQUENCE [LARGE SCALE GENOMIC DNA]</scope>
</reference>
<dbReference type="WBParaSite" id="NBR_0002037801-mRNA-1">
    <property type="protein sequence ID" value="NBR_0002037801-mRNA-1"/>
    <property type="gene ID" value="NBR_0002037801"/>
</dbReference>
<gene>
    <name evidence="1" type="ORF">NBR_LOCUS20379</name>
</gene>
<protein>
    <submittedName>
        <fullName evidence="3">Transposase</fullName>
    </submittedName>
</protein>
<dbReference type="EMBL" id="UYSL01025079">
    <property type="protein sequence ID" value="VDL84116.1"/>
    <property type="molecule type" value="Genomic_DNA"/>
</dbReference>
<reference evidence="3" key="1">
    <citation type="submission" date="2017-02" db="UniProtKB">
        <authorList>
            <consortium name="WormBaseParasite"/>
        </authorList>
    </citation>
    <scope>IDENTIFICATION</scope>
</reference>
<organism evidence="3">
    <name type="scientific">Nippostrongylus brasiliensis</name>
    <name type="common">Rat hookworm</name>
    <dbReference type="NCBI Taxonomy" id="27835"/>
    <lineage>
        <taxon>Eukaryota</taxon>
        <taxon>Metazoa</taxon>
        <taxon>Ecdysozoa</taxon>
        <taxon>Nematoda</taxon>
        <taxon>Chromadorea</taxon>
        <taxon>Rhabditida</taxon>
        <taxon>Rhabditina</taxon>
        <taxon>Rhabditomorpha</taxon>
        <taxon>Strongyloidea</taxon>
        <taxon>Heligmosomidae</taxon>
        <taxon>Nippostrongylus</taxon>
    </lineage>
</organism>
<evidence type="ECO:0000313" key="1">
    <source>
        <dbReference type="EMBL" id="VDL84116.1"/>
    </source>
</evidence>
<dbReference type="Proteomes" id="UP000271162">
    <property type="component" value="Unassembled WGS sequence"/>
</dbReference>
<dbReference type="AlphaFoldDB" id="A0A0N4YT06"/>
<evidence type="ECO:0000313" key="2">
    <source>
        <dbReference type="Proteomes" id="UP000271162"/>
    </source>
</evidence>
<evidence type="ECO:0000313" key="3">
    <source>
        <dbReference type="WBParaSite" id="NBR_0002037801-mRNA-1"/>
    </source>
</evidence>
<name>A0A0N4YT06_NIPBR</name>
<accession>A0A0N4YT06</accession>
<keyword evidence="2" id="KW-1185">Reference proteome</keyword>
<dbReference type="OMA" id="FLRDPYH"/>
<sequence>MQEPASRRWTWESPAGLHHSEIAHVIANRRFRLTDVAVVPNFLRDPYHRLLCASLHLTRKQEKAMKLKERGPTRELVN</sequence>